<evidence type="ECO:0000313" key="2">
    <source>
        <dbReference type="Proteomes" id="UP000294558"/>
    </source>
</evidence>
<protein>
    <recommendedName>
        <fullName evidence="3">DUF4276 family protein</fullName>
    </recommendedName>
</protein>
<keyword evidence="2" id="KW-1185">Reference proteome</keyword>
<dbReference type="Proteomes" id="UP000294558">
    <property type="component" value="Unassembled WGS sequence"/>
</dbReference>
<reference evidence="1 2" key="1">
    <citation type="submission" date="2019-03" db="EMBL/GenBank/DDBJ databases">
        <title>Sequencing the genomes of 1000 actinobacteria strains.</title>
        <authorList>
            <person name="Klenk H.-P."/>
        </authorList>
    </citation>
    <scope>NUCLEOTIDE SEQUENCE [LARGE SCALE GENOMIC DNA]</scope>
    <source>
        <strain evidence="1 2">DSM 18936</strain>
    </source>
</reference>
<gene>
    <name evidence="1" type="ORF">BDK89_0338</name>
</gene>
<evidence type="ECO:0008006" key="3">
    <source>
        <dbReference type="Google" id="ProtNLM"/>
    </source>
</evidence>
<evidence type="ECO:0000313" key="1">
    <source>
        <dbReference type="EMBL" id="TDT14782.1"/>
    </source>
</evidence>
<comment type="caution">
    <text evidence="1">The sequence shown here is derived from an EMBL/GenBank/DDBJ whole genome shotgun (WGS) entry which is preliminary data.</text>
</comment>
<organism evidence="1 2">
    <name type="scientific">Ilumatobacter fluminis</name>
    <dbReference type="NCBI Taxonomy" id="467091"/>
    <lineage>
        <taxon>Bacteria</taxon>
        <taxon>Bacillati</taxon>
        <taxon>Actinomycetota</taxon>
        <taxon>Acidimicrobiia</taxon>
        <taxon>Acidimicrobiales</taxon>
        <taxon>Ilumatobacteraceae</taxon>
        <taxon>Ilumatobacter</taxon>
    </lineage>
</organism>
<proteinExistence type="predicted"/>
<dbReference type="EMBL" id="SOAU01000001">
    <property type="protein sequence ID" value="TDT14782.1"/>
    <property type="molecule type" value="Genomic_DNA"/>
</dbReference>
<name>A0A4R7HV24_9ACTN</name>
<accession>A0A4R7HV24</accession>
<dbReference type="AlphaFoldDB" id="A0A4R7HV24"/>
<sequence length="207" mass="22443">MIRQGVFLADGPSDLPLARHLEWLCANAGVPVALTSVDPRHMQAGRTVAERLAFLVEQDSVGDIVFVHRDAEGEPPESRVDEIESGRIAAGVNCPVVPVVPLRMTEAWLLLDEAAIRRAAGKPNGRRPLNLPTAAEAERIADPKAVLRDVLVDASENSGRRRAAVVRDFGRLRALLIERLDVDGPVSTLSSWQRLLADTDAAVAQLE</sequence>